<keyword evidence="3 6" id="KW-0812">Transmembrane</keyword>
<feature type="transmembrane region" description="Helical" evidence="6">
    <location>
        <begin position="289"/>
        <end position="312"/>
    </location>
</feature>
<gene>
    <name evidence="8" type="ORF">GCM10007036_41950</name>
</gene>
<evidence type="ECO:0000313" key="9">
    <source>
        <dbReference type="Proteomes" id="UP000603912"/>
    </source>
</evidence>
<evidence type="ECO:0000256" key="4">
    <source>
        <dbReference type="ARBA" id="ARBA00022989"/>
    </source>
</evidence>
<dbReference type="GO" id="GO:0005886">
    <property type="term" value="C:plasma membrane"/>
    <property type="evidence" value="ECO:0007669"/>
    <property type="project" value="UniProtKB-SubCell"/>
</dbReference>
<evidence type="ECO:0000313" key="8">
    <source>
        <dbReference type="EMBL" id="GGH30978.1"/>
    </source>
</evidence>
<evidence type="ECO:0000259" key="7">
    <source>
        <dbReference type="Pfam" id="PF02743"/>
    </source>
</evidence>
<dbReference type="RefSeq" id="WP_188519606.1">
    <property type="nucleotide sequence ID" value="NZ_BMES01000002.1"/>
</dbReference>
<protein>
    <recommendedName>
        <fullName evidence="7">Cache domain-containing protein</fullName>
    </recommendedName>
</protein>
<evidence type="ECO:0000256" key="6">
    <source>
        <dbReference type="SAM" id="Phobius"/>
    </source>
</evidence>
<proteinExistence type="predicted"/>
<organism evidence="8 9">
    <name type="scientific">Alsobacter metallidurans</name>
    <dbReference type="NCBI Taxonomy" id="340221"/>
    <lineage>
        <taxon>Bacteria</taxon>
        <taxon>Pseudomonadati</taxon>
        <taxon>Pseudomonadota</taxon>
        <taxon>Alphaproteobacteria</taxon>
        <taxon>Hyphomicrobiales</taxon>
        <taxon>Alsobacteraceae</taxon>
        <taxon>Alsobacter</taxon>
    </lineage>
</organism>
<keyword evidence="9" id="KW-1185">Reference proteome</keyword>
<keyword evidence="4 6" id="KW-1133">Transmembrane helix</keyword>
<feature type="transmembrane region" description="Helical" evidence="6">
    <location>
        <begin position="12"/>
        <end position="32"/>
    </location>
</feature>
<dbReference type="InterPro" id="IPR033479">
    <property type="entry name" value="dCache_1"/>
</dbReference>
<evidence type="ECO:0000256" key="5">
    <source>
        <dbReference type="ARBA" id="ARBA00023136"/>
    </source>
</evidence>
<keyword evidence="2" id="KW-1003">Cell membrane</keyword>
<accession>A0A917I9W6</accession>
<sequence>MSSTGRASLRTYIVYAGAILIFVPFLVSAGLYSRELSQQGQQQIANRLGNRANAAASQLGERLHELWLDVSGLSGVRLDEQDRLRADLTLVGRLGNRFSWIGVADVEGKVFAASQGMLEGQSVAQRPWFRQGLEGPSAVDVHEAQLLAKLLPNPTGKPFRFVDLTAPLRGPAGQTVGVIGAHVDWNWVKDTLARLQSPGIELLLVSRDNRVLYGPADLQDKQLETTALASAQRGGALTRIERWPDGRDYITTVAPTVGYADLPSFGWSLVARQDLASATQVIGDLTAGFWKILGTGFVISFLLLCLFAGWLATPMRRLSGFAEALAAGGDAGFPHAETRYDEAARLSAALTRLQALPRGPDDRFKDAA</sequence>
<evidence type="ECO:0000256" key="2">
    <source>
        <dbReference type="ARBA" id="ARBA00022475"/>
    </source>
</evidence>
<feature type="domain" description="Cache" evidence="7">
    <location>
        <begin position="42"/>
        <end position="271"/>
    </location>
</feature>
<dbReference type="Gene3D" id="3.30.450.20">
    <property type="entry name" value="PAS domain"/>
    <property type="match status" value="1"/>
</dbReference>
<comment type="caution">
    <text evidence="8">The sequence shown here is derived from an EMBL/GenBank/DDBJ whole genome shotgun (WGS) entry which is preliminary data.</text>
</comment>
<reference evidence="8" key="2">
    <citation type="submission" date="2020-09" db="EMBL/GenBank/DDBJ databases">
        <authorList>
            <person name="Sun Q."/>
            <person name="Zhou Y."/>
        </authorList>
    </citation>
    <scope>NUCLEOTIDE SEQUENCE</scope>
    <source>
        <strain evidence="8">CGMCC 1.12214</strain>
    </source>
</reference>
<dbReference type="Proteomes" id="UP000603912">
    <property type="component" value="Unassembled WGS sequence"/>
</dbReference>
<dbReference type="EMBL" id="BMES01000002">
    <property type="protein sequence ID" value="GGH30978.1"/>
    <property type="molecule type" value="Genomic_DNA"/>
</dbReference>
<evidence type="ECO:0000256" key="3">
    <source>
        <dbReference type="ARBA" id="ARBA00022692"/>
    </source>
</evidence>
<name>A0A917I9W6_9HYPH</name>
<reference evidence="8" key="1">
    <citation type="journal article" date="2014" name="Int. J. Syst. Evol. Microbiol.">
        <title>Complete genome sequence of Corynebacterium casei LMG S-19264T (=DSM 44701T), isolated from a smear-ripened cheese.</title>
        <authorList>
            <consortium name="US DOE Joint Genome Institute (JGI-PGF)"/>
            <person name="Walter F."/>
            <person name="Albersmeier A."/>
            <person name="Kalinowski J."/>
            <person name="Ruckert C."/>
        </authorList>
    </citation>
    <scope>NUCLEOTIDE SEQUENCE</scope>
    <source>
        <strain evidence="8">CGMCC 1.12214</strain>
    </source>
</reference>
<comment type="subcellular location">
    <subcellularLocation>
        <location evidence="1">Cell membrane</location>
        <topology evidence="1">Multi-pass membrane protein</topology>
    </subcellularLocation>
</comment>
<keyword evidence="5 6" id="KW-0472">Membrane</keyword>
<evidence type="ECO:0000256" key="1">
    <source>
        <dbReference type="ARBA" id="ARBA00004651"/>
    </source>
</evidence>
<dbReference type="AlphaFoldDB" id="A0A917I9W6"/>
<dbReference type="Pfam" id="PF02743">
    <property type="entry name" value="dCache_1"/>
    <property type="match status" value="1"/>
</dbReference>